<dbReference type="PANTHER" id="PTHR30007">
    <property type="entry name" value="PHP DOMAIN PROTEIN"/>
    <property type="match status" value="1"/>
</dbReference>
<evidence type="ECO:0000313" key="2">
    <source>
        <dbReference type="EMBL" id="TBW35208.1"/>
    </source>
</evidence>
<name>A0A4Q9VK09_9HYPH</name>
<comment type="caution">
    <text evidence="2">The sequence shown here is derived from an EMBL/GenBank/DDBJ whole genome shotgun (WGS) entry which is preliminary data.</text>
</comment>
<sequence length="77" mass="9213">MEARGVTPMIPMRRSRKIQIPVDDHVYALRNRIERCFNKLKNFRRLATRYDKTADSYLGFVLIAAVRLWTRVFVNRT</sequence>
<reference evidence="2 3" key="1">
    <citation type="submission" date="2019-02" db="EMBL/GenBank/DDBJ databases">
        <title>Siculibacillus lacustris gen. nov., sp. nov., a new rosette-forming bacterium isolated from a freshwater crater lake (Lake St. Ana, Romania).</title>
        <authorList>
            <person name="Felfoldi T."/>
            <person name="Marton Z."/>
            <person name="Szabo A."/>
            <person name="Mentes A."/>
            <person name="Boka K."/>
            <person name="Marialigeti K."/>
            <person name="Mathe I."/>
            <person name="Koncz M."/>
            <person name="Schumann P."/>
            <person name="Toth E."/>
        </authorList>
    </citation>
    <scope>NUCLEOTIDE SEQUENCE [LARGE SCALE GENOMIC DNA]</scope>
    <source>
        <strain evidence="2 3">SA-279</strain>
    </source>
</reference>
<evidence type="ECO:0000313" key="3">
    <source>
        <dbReference type="Proteomes" id="UP000292781"/>
    </source>
</evidence>
<dbReference type="Pfam" id="PF13586">
    <property type="entry name" value="DDE_Tnp_1_2"/>
    <property type="match status" value="1"/>
</dbReference>
<accession>A0A4Q9VK09</accession>
<dbReference type="OrthoDB" id="9798237at2"/>
<gene>
    <name evidence="2" type="ORF">EYW49_16360</name>
</gene>
<organism evidence="2 3">
    <name type="scientific">Siculibacillus lacustris</name>
    <dbReference type="NCBI Taxonomy" id="1549641"/>
    <lineage>
        <taxon>Bacteria</taxon>
        <taxon>Pseudomonadati</taxon>
        <taxon>Pseudomonadota</taxon>
        <taxon>Alphaproteobacteria</taxon>
        <taxon>Hyphomicrobiales</taxon>
        <taxon>Ancalomicrobiaceae</taxon>
        <taxon>Siculibacillus</taxon>
    </lineage>
</organism>
<dbReference type="EMBL" id="SJFN01000027">
    <property type="protein sequence ID" value="TBW35208.1"/>
    <property type="molecule type" value="Genomic_DNA"/>
</dbReference>
<dbReference type="Proteomes" id="UP000292781">
    <property type="component" value="Unassembled WGS sequence"/>
</dbReference>
<dbReference type="AlphaFoldDB" id="A0A4Q9VK09"/>
<dbReference type="PANTHER" id="PTHR30007:SF1">
    <property type="entry name" value="BLR1914 PROTEIN"/>
    <property type="match status" value="1"/>
</dbReference>
<evidence type="ECO:0000259" key="1">
    <source>
        <dbReference type="Pfam" id="PF13586"/>
    </source>
</evidence>
<feature type="domain" description="Transposase DDE" evidence="1">
    <location>
        <begin position="25"/>
        <end position="69"/>
    </location>
</feature>
<protein>
    <recommendedName>
        <fullName evidence="1">Transposase DDE domain-containing protein</fullName>
    </recommendedName>
</protein>
<dbReference type="InterPro" id="IPR025668">
    <property type="entry name" value="Tnp_DDE_dom"/>
</dbReference>
<proteinExistence type="predicted"/>
<keyword evidence="3" id="KW-1185">Reference proteome</keyword>